<organism evidence="3">
    <name type="scientific">gut metagenome</name>
    <dbReference type="NCBI Taxonomy" id="749906"/>
    <lineage>
        <taxon>unclassified sequences</taxon>
        <taxon>metagenomes</taxon>
        <taxon>organismal metagenomes</taxon>
    </lineage>
</organism>
<evidence type="ECO:0000256" key="1">
    <source>
        <dbReference type="ARBA" id="ARBA00022898"/>
    </source>
</evidence>
<feature type="domain" description="Alanine racemase N-terminal" evidence="2">
    <location>
        <begin position="4"/>
        <end position="217"/>
    </location>
</feature>
<evidence type="ECO:0000259" key="2">
    <source>
        <dbReference type="Pfam" id="PF01168"/>
    </source>
</evidence>
<gene>
    <name evidence="3" type="ORF">EVA_02606</name>
</gene>
<dbReference type="EMBL" id="AMCI01000427">
    <property type="protein sequence ID" value="EJX09285.1"/>
    <property type="molecule type" value="Genomic_DNA"/>
</dbReference>
<dbReference type="Gene3D" id="3.20.20.10">
    <property type="entry name" value="Alanine racemase"/>
    <property type="match status" value="1"/>
</dbReference>
<reference evidence="3" key="1">
    <citation type="journal article" date="2012" name="PLoS ONE">
        <title>Gene sets for utilization of primary and secondary nutrition supplies in the distal gut of endangered iberian lynx.</title>
        <authorList>
            <person name="Alcaide M."/>
            <person name="Messina E."/>
            <person name="Richter M."/>
            <person name="Bargiela R."/>
            <person name="Peplies J."/>
            <person name="Huws S.A."/>
            <person name="Newbold C.J."/>
            <person name="Golyshin P.N."/>
            <person name="Simon M.A."/>
            <person name="Lopez G."/>
            <person name="Yakimov M.M."/>
            <person name="Ferrer M."/>
        </authorList>
    </citation>
    <scope>NUCLEOTIDE SEQUENCE</scope>
</reference>
<proteinExistence type="inferred from homology"/>
<protein>
    <submittedName>
        <fullName evidence="3">Pyridoxal phosphate enzyme, YggS family</fullName>
    </submittedName>
</protein>
<dbReference type="PIRSF" id="PIRSF004848">
    <property type="entry name" value="YBL036c_PLPDEIII"/>
    <property type="match status" value="1"/>
</dbReference>
<dbReference type="InterPro" id="IPR029066">
    <property type="entry name" value="PLP-binding_barrel"/>
</dbReference>
<dbReference type="SUPFAM" id="SSF51419">
    <property type="entry name" value="PLP-binding barrel"/>
    <property type="match status" value="1"/>
</dbReference>
<dbReference type="AlphaFoldDB" id="J9H5N7"/>
<evidence type="ECO:0000313" key="3">
    <source>
        <dbReference type="EMBL" id="EJX09285.1"/>
    </source>
</evidence>
<dbReference type="HAMAP" id="MF_02087">
    <property type="entry name" value="PLP_homeostasis"/>
    <property type="match status" value="1"/>
</dbReference>
<dbReference type="PANTHER" id="PTHR10146">
    <property type="entry name" value="PROLINE SYNTHETASE CO-TRANSCRIBED BACTERIAL HOMOLOG PROTEIN"/>
    <property type="match status" value="1"/>
</dbReference>
<dbReference type="Pfam" id="PF01168">
    <property type="entry name" value="Ala_racemase_N"/>
    <property type="match status" value="1"/>
</dbReference>
<accession>J9H5N7</accession>
<keyword evidence="1" id="KW-0663">Pyridoxal phosphate</keyword>
<sequence>MIHLKEIKDTIRQGVELVAVSKFHPAPLLQEAYDQGQRIFGESRVQELQVKQEVLPKDIEWHFIGHLQANKVKYIAPYISLIHAVDSIKLLREINKQGAKCERVIPCLLELHLAQEATKYGLTLEACTELLEAGEWRELPHVQITGLMCMASNTDNADQVRWEFHTAQTYFTEVKSRFFADDPAFCQRSWGMSHDYQLAMDEGATLVRIGTAIFGEREY</sequence>
<dbReference type="CDD" id="cd00635">
    <property type="entry name" value="PLPDE_III_YBL036c_like"/>
    <property type="match status" value="1"/>
</dbReference>
<comment type="caution">
    <text evidence="3">The sequence shown here is derived from an EMBL/GenBank/DDBJ whole genome shotgun (WGS) entry which is preliminary data.</text>
</comment>
<dbReference type="PROSITE" id="PS01211">
    <property type="entry name" value="UPF0001"/>
    <property type="match status" value="1"/>
</dbReference>
<dbReference type="InterPro" id="IPR011078">
    <property type="entry name" value="PyrdxlP_homeostasis"/>
</dbReference>
<dbReference type="NCBIfam" id="TIGR00044">
    <property type="entry name" value="YggS family pyridoxal phosphate-dependent enzyme"/>
    <property type="match status" value="1"/>
</dbReference>
<name>J9H5N7_9ZZZZ</name>
<dbReference type="PANTHER" id="PTHR10146:SF14">
    <property type="entry name" value="PYRIDOXAL PHOSPHATE HOMEOSTASIS PROTEIN"/>
    <property type="match status" value="1"/>
</dbReference>
<dbReference type="GO" id="GO:0030170">
    <property type="term" value="F:pyridoxal phosphate binding"/>
    <property type="evidence" value="ECO:0007669"/>
    <property type="project" value="InterPro"/>
</dbReference>
<dbReference type="InterPro" id="IPR001608">
    <property type="entry name" value="Ala_racemase_N"/>
</dbReference>